<accession>A0A645F3G2</accession>
<comment type="caution">
    <text evidence="2">The sequence shown here is derived from an EMBL/GenBank/DDBJ whole genome shotgun (WGS) entry which is preliminary data.</text>
</comment>
<dbReference type="AlphaFoldDB" id="A0A645F3G2"/>
<protein>
    <submittedName>
        <fullName evidence="2">Uncharacterized protein</fullName>
    </submittedName>
</protein>
<organism evidence="2">
    <name type="scientific">bioreactor metagenome</name>
    <dbReference type="NCBI Taxonomy" id="1076179"/>
    <lineage>
        <taxon>unclassified sequences</taxon>
        <taxon>metagenomes</taxon>
        <taxon>ecological metagenomes</taxon>
    </lineage>
</organism>
<feature type="compositionally biased region" description="Basic and acidic residues" evidence="1">
    <location>
        <begin position="121"/>
        <end position="138"/>
    </location>
</feature>
<feature type="compositionally biased region" description="Basic and acidic residues" evidence="1">
    <location>
        <begin position="176"/>
        <end position="195"/>
    </location>
</feature>
<feature type="region of interest" description="Disordered" evidence="1">
    <location>
        <begin position="116"/>
        <end position="150"/>
    </location>
</feature>
<dbReference type="EMBL" id="VSSQ01054428">
    <property type="protein sequence ID" value="MPN08380.1"/>
    <property type="molecule type" value="Genomic_DNA"/>
</dbReference>
<feature type="compositionally biased region" description="Basic and acidic residues" evidence="1">
    <location>
        <begin position="20"/>
        <end position="34"/>
    </location>
</feature>
<evidence type="ECO:0000313" key="2">
    <source>
        <dbReference type="EMBL" id="MPN08380.1"/>
    </source>
</evidence>
<feature type="region of interest" description="Disordered" evidence="1">
    <location>
        <begin position="176"/>
        <end position="196"/>
    </location>
</feature>
<sequence length="291" mass="33433">MCGIEKPQQQTCQRGFSGTRRADHGRDGAGLHVEADPGQHPMLCRIRITHLLETHGIAFRMRWLPRRRLRQHRSVQQCQHALGRTGCTLQVMQQGMQQQKRRTNTGRDKCERQYIKRLHPAHGDKRSARSQHHTENGHRRNQCMRTGHGDHQWASEIRKCTGKSIHGISVTGVDRTRTTKSLDDRNPARELHRSAVDPPKPCNELLHVSIAGFHCALEKNEESGKWQQRKDRHAPIQHKQINHCNHNRPGRTPHGGIEMRGQAVQRRDIVLQCLLDLPRGAGCEPAQRHLR</sequence>
<reference evidence="2" key="1">
    <citation type="submission" date="2019-08" db="EMBL/GenBank/DDBJ databases">
        <authorList>
            <person name="Kucharzyk K."/>
            <person name="Murdoch R.W."/>
            <person name="Higgins S."/>
            <person name="Loffler F."/>
        </authorList>
    </citation>
    <scope>NUCLEOTIDE SEQUENCE</scope>
</reference>
<gene>
    <name evidence="2" type="ORF">SDC9_155662</name>
</gene>
<name>A0A645F3G2_9ZZZZ</name>
<proteinExistence type="predicted"/>
<evidence type="ECO:0000256" key="1">
    <source>
        <dbReference type="SAM" id="MobiDB-lite"/>
    </source>
</evidence>
<feature type="region of interest" description="Disordered" evidence="1">
    <location>
        <begin position="1"/>
        <end position="34"/>
    </location>
</feature>
<feature type="compositionally biased region" description="Polar residues" evidence="1">
    <location>
        <begin position="7"/>
        <end position="16"/>
    </location>
</feature>